<dbReference type="PANTHER" id="PTHR43884:SF12">
    <property type="entry name" value="ISOVALERYL-COA DEHYDROGENASE, MITOCHONDRIAL-RELATED"/>
    <property type="match status" value="1"/>
</dbReference>
<keyword evidence="1" id="KW-0560">Oxidoreductase</keyword>
<dbReference type="PIRSF" id="PIRSF016578">
    <property type="entry name" value="HsaA"/>
    <property type="match status" value="1"/>
</dbReference>
<dbReference type="InterPro" id="IPR046373">
    <property type="entry name" value="Acyl-CoA_Oxase/DH_mid-dom_sf"/>
</dbReference>
<protein>
    <submittedName>
        <fullName evidence="3">Acyl-CoA dehydrogenase</fullName>
    </submittedName>
</protein>
<keyword evidence="4" id="KW-1185">Reference proteome</keyword>
<dbReference type="GO" id="GO:0050660">
    <property type="term" value="F:flavin adenine dinucleotide binding"/>
    <property type="evidence" value="ECO:0007669"/>
    <property type="project" value="InterPro"/>
</dbReference>
<dbReference type="AlphaFoldDB" id="A0A317DVA6"/>
<dbReference type="GO" id="GO:0006552">
    <property type="term" value="P:L-leucine catabolic process"/>
    <property type="evidence" value="ECO:0007669"/>
    <property type="project" value="TreeGrafter"/>
</dbReference>
<evidence type="ECO:0000259" key="2">
    <source>
        <dbReference type="Pfam" id="PF08028"/>
    </source>
</evidence>
<gene>
    <name evidence="3" type="ORF">DKG75_21945</name>
</gene>
<dbReference type="InterPro" id="IPR009100">
    <property type="entry name" value="AcylCoA_DH/oxidase_NM_dom_sf"/>
</dbReference>
<reference evidence="4" key="1">
    <citation type="submission" date="2018-05" db="EMBL/GenBank/DDBJ databases">
        <title>Zavarzinia sp. HR-AS.</title>
        <authorList>
            <person name="Lee Y."/>
            <person name="Jeon C.O."/>
        </authorList>
    </citation>
    <scope>NUCLEOTIDE SEQUENCE [LARGE SCALE GENOMIC DNA]</scope>
    <source>
        <strain evidence="4">DSM 1231</strain>
    </source>
</reference>
<dbReference type="Gene3D" id="1.20.140.10">
    <property type="entry name" value="Butyryl-CoA Dehydrogenase, subunit A, domain 3"/>
    <property type="match status" value="1"/>
</dbReference>
<accession>A0A317DVA6</accession>
<dbReference type="SUPFAM" id="SSF56645">
    <property type="entry name" value="Acyl-CoA dehydrogenase NM domain-like"/>
    <property type="match status" value="1"/>
</dbReference>
<name>A0A317DVA6_9PROT</name>
<evidence type="ECO:0000256" key="1">
    <source>
        <dbReference type="ARBA" id="ARBA00023002"/>
    </source>
</evidence>
<dbReference type="PANTHER" id="PTHR43884">
    <property type="entry name" value="ACYL-COA DEHYDROGENASE"/>
    <property type="match status" value="1"/>
</dbReference>
<dbReference type="Pfam" id="PF08028">
    <property type="entry name" value="Acyl-CoA_dh_2"/>
    <property type="match status" value="1"/>
</dbReference>
<dbReference type="InterPro" id="IPR037069">
    <property type="entry name" value="AcylCoA_DH/ox_N_sf"/>
</dbReference>
<comment type="caution">
    <text evidence="3">The sequence shown here is derived from an EMBL/GenBank/DDBJ whole genome shotgun (WGS) entry which is preliminary data.</text>
</comment>
<dbReference type="Proteomes" id="UP000246077">
    <property type="component" value="Unassembled WGS sequence"/>
</dbReference>
<organism evidence="3 4">
    <name type="scientific">Zavarzinia compransoris</name>
    <dbReference type="NCBI Taxonomy" id="1264899"/>
    <lineage>
        <taxon>Bacteria</taxon>
        <taxon>Pseudomonadati</taxon>
        <taxon>Pseudomonadota</taxon>
        <taxon>Alphaproteobacteria</taxon>
        <taxon>Rhodospirillales</taxon>
        <taxon>Zavarziniaceae</taxon>
        <taxon>Zavarzinia</taxon>
    </lineage>
</organism>
<dbReference type="OrthoDB" id="6184213at2"/>
<dbReference type="GO" id="GO:0008470">
    <property type="term" value="F:3-methylbutanoyl-CoA dehydrogenase activity"/>
    <property type="evidence" value="ECO:0007669"/>
    <property type="project" value="TreeGrafter"/>
</dbReference>
<dbReference type="EMBL" id="QGLF01000008">
    <property type="protein sequence ID" value="PWR17806.1"/>
    <property type="molecule type" value="Genomic_DNA"/>
</dbReference>
<dbReference type="SUPFAM" id="SSF47203">
    <property type="entry name" value="Acyl-CoA dehydrogenase C-terminal domain-like"/>
    <property type="match status" value="1"/>
</dbReference>
<dbReference type="RefSeq" id="WP_109923335.1">
    <property type="nucleotide sequence ID" value="NZ_QGLF01000008.1"/>
</dbReference>
<dbReference type="InterPro" id="IPR036250">
    <property type="entry name" value="AcylCo_DH-like_C"/>
</dbReference>
<evidence type="ECO:0000313" key="3">
    <source>
        <dbReference type="EMBL" id="PWR17806.1"/>
    </source>
</evidence>
<proteinExistence type="predicted"/>
<sequence length="406" mass="43476">MSTPLRSVTNDVPPVLPGSAALDDLIAAITADAEARDRGEIGAQPAVDLLKRARFGAFRIPRAEGGGGASLVELFEAVIRLAEADSNIPHIVRNHLAFVEKALRTRDNAKYRHWLRLSAAGNLFGLGASELGVQHIGKGNGATVLERRGDAYVLNGRKYYSTGNHYGDYIFVYAYTPAGEPVAAMVPVGRDGVDTTDDWDGIGQRLTASGTTTFTAVHVAPDEVIHQGEEDLKLPFEATFPQIYLTAIITGILRAIVRDGADLLRGRGRNYYHAVDPVPANDPLLQQTIGRLSSLAYVAEAAVLRAVEALGRAQDSAEAGHPDPALYREASLRAAKAKVVLDELSIAAAGQLFDVGGASAARQATRLDRHWRNIRTLSSHNPVAYKARAIGAYVIDGSPLPNASFF</sequence>
<evidence type="ECO:0000313" key="4">
    <source>
        <dbReference type="Proteomes" id="UP000246077"/>
    </source>
</evidence>
<feature type="domain" description="Acyl-CoA dehydrogenase C-terminal" evidence="2">
    <location>
        <begin position="245"/>
        <end position="381"/>
    </location>
</feature>
<dbReference type="Gene3D" id="2.40.110.10">
    <property type="entry name" value="Butyryl-CoA Dehydrogenase, subunit A, domain 2"/>
    <property type="match status" value="1"/>
</dbReference>
<dbReference type="Gene3D" id="1.10.540.10">
    <property type="entry name" value="Acyl-CoA dehydrogenase/oxidase, N-terminal domain"/>
    <property type="match status" value="1"/>
</dbReference>
<dbReference type="InterPro" id="IPR013107">
    <property type="entry name" value="Acyl-CoA_DH_C"/>
</dbReference>